<name>A0AAW2LWA9_9LAMI</name>
<dbReference type="GO" id="GO:0008270">
    <property type="term" value="F:zinc ion binding"/>
    <property type="evidence" value="ECO:0007669"/>
    <property type="project" value="UniProtKB-KW"/>
</dbReference>
<feature type="coiled-coil region" evidence="8">
    <location>
        <begin position="14"/>
        <end position="52"/>
    </location>
</feature>
<evidence type="ECO:0000259" key="9">
    <source>
        <dbReference type="PROSITE" id="PS50158"/>
    </source>
</evidence>
<organism evidence="10">
    <name type="scientific">Sesamum angustifolium</name>
    <dbReference type="NCBI Taxonomy" id="2727405"/>
    <lineage>
        <taxon>Eukaryota</taxon>
        <taxon>Viridiplantae</taxon>
        <taxon>Streptophyta</taxon>
        <taxon>Embryophyta</taxon>
        <taxon>Tracheophyta</taxon>
        <taxon>Spermatophyta</taxon>
        <taxon>Magnoliopsida</taxon>
        <taxon>eudicotyledons</taxon>
        <taxon>Gunneridae</taxon>
        <taxon>Pentapetalae</taxon>
        <taxon>asterids</taxon>
        <taxon>lamiids</taxon>
        <taxon>Lamiales</taxon>
        <taxon>Pedaliaceae</taxon>
        <taxon>Sesamum</taxon>
    </lineage>
</organism>
<dbReference type="Pfam" id="PF14392">
    <property type="entry name" value="zf-CCHC_4"/>
    <property type="match status" value="1"/>
</dbReference>
<dbReference type="GO" id="GO:0003676">
    <property type="term" value="F:nucleic acid binding"/>
    <property type="evidence" value="ECO:0007669"/>
    <property type="project" value="InterPro"/>
</dbReference>
<keyword evidence="7" id="KW-0479">Metal-binding</keyword>
<dbReference type="PANTHER" id="PTHR22761:SF5">
    <property type="entry name" value="CHARGED MULTIVESICULAR BODY PROTEIN 6"/>
    <property type="match status" value="1"/>
</dbReference>
<gene>
    <name evidence="10" type="ORF">Sangu_1897300</name>
</gene>
<dbReference type="InterPro" id="IPR005024">
    <property type="entry name" value="Snf7_fam"/>
</dbReference>
<reference evidence="10" key="1">
    <citation type="submission" date="2020-06" db="EMBL/GenBank/DDBJ databases">
        <authorList>
            <person name="Li T."/>
            <person name="Hu X."/>
            <person name="Zhang T."/>
            <person name="Song X."/>
            <person name="Zhang H."/>
            <person name="Dai N."/>
            <person name="Sheng W."/>
            <person name="Hou X."/>
            <person name="Wei L."/>
        </authorList>
    </citation>
    <scope>NUCLEOTIDE SEQUENCE</scope>
    <source>
        <strain evidence="10">G01</strain>
        <tissue evidence="10">Leaf</tissue>
    </source>
</reference>
<keyword evidence="7" id="KW-0862">Zinc</keyword>
<dbReference type="Pfam" id="PF03357">
    <property type="entry name" value="Snf7"/>
    <property type="match status" value="1"/>
</dbReference>
<dbReference type="PROSITE" id="PS50158">
    <property type="entry name" value="ZF_CCHC"/>
    <property type="match status" value="1"/>
</dbReference>
<evidence type="ECO:0000256" key="2">
    <source>
        <dbReference type="ARBA" id="ARBA00006190"/>
    </source>
</evidence>
<dbReference type="Pfam" id="PF14111">
    <property type="entry name" value="DUF4283"/>
    <property type="match status" value="1"/>
</dbReference>
<dbReference type="GO" id="GO:0015031">
    <property type="term" value="P:protein transport"/>
    <property type="evidence" value="ECO:0007669"/>
    <property type="project" value="UniProtKB-KW"/>
</dbReference>
<sequence>MGNVLVKKPKITQVDKAILSLKTQRRKLAQYQQQLEAVVEAERQAAKDLLREKKKDRALLALKKKKVQEDLLKQVDAWLINVEQQLADVELVSKQKAVFESLKAGNNAVKAIQSEINLDDVQKLMDDTAEAKAYQDEINAILGEKLSAEDEEEILAEFEKLETQMSSQDLPEEQDEKLDLPDVPSKAPALHDAVEDTPDEISARKKGLDNWLITLPNYFIVLIRGGGIVIPSSSSNQHSGTGSNDLLVVGRLLSHRSSNFEALKNSLMALLQPVKGMSVWRISEERFCLKFNHRLDLLRALEGRPWAFDKNLIILEQVGNNDRPEEVCLDWCPFTVFVHDLPLTRQTRDIAEHIGNKLGQFIDMELSEQGHNWSSAWKLRISLNTSQPLKRALRLRTMTGADLLVTFTYARLPNFCYLCGKIGHIAKYCPLRYEEDFVDPGGAAPYGPWLELIIKTVTLDHLSAVLEVLRIRLYDLSFIHQTHCLNLGVGNLRQEDQLFLVTFPSQSTARRL</sequence>
<evidence type="ECO:0000256" key="7">
    <source>
        <dbReference type="PROSITE-ProRule" id="PRU00047"/>
    </source>
</evidence>
<reference evidence="10" key="2">
    <citation type="journal article" date="2024" name="Plant">
        <title>Genomic evolution and insights into agronomic trait innovations of Sesamum species.</title>
        <authorList>
            <person name="Miao H."/>
            <person name="Wang L."/>
            <person name="Qu L."/>
            <person name="Liu H."/>
            <person name="Sun Y."/>
            <person name="Le M."/>
            <person name="Wang Q."/>
            <person name="Wei S."/>
            <person name="Zheng Y."/>
            <person name="Lin W."/>
            <person name="Duan Y."/>
            <person name="Cao H."/>
            <person name="Xiong S."/>
            <person name="Wang X."/>
            <person name="Wei L."/>
            <person name="Li C."/>
            <person name="Ma Q."/>
            <person name="Ju M."/>
            <person name="Zhao R."/>
            <person name="Li G."/>
            <person name="Mu C."/>
            <person name="Tian Q."/>
            <person name="Mei H."/>
            <person name="Zhang T."/>
            <person name="Gao T."/>
            <person name="Zhang H."/>
        </authorList>
    </citation>
    <scope>NUCLEOTIDE SEQUENCE</scope>
    <source>
        <strain evidence="10">G01</strain>
    </source>
</reference>
<dbReference type="AlphaFoldDB" id="A0AAW2LWA9"/>
<dbReference type="GO" id="GO:0000815">
    <property type="term" value="C:ESCRT III complex"/>
    <property type="evidence" value="ECO:0007669"/>
    <property type="project" value="TreeGrafter"/>
</dbReference>
<dbReference type="InterPro" id="IPR025558">
    <property type="entry name" value="DUF4283"/>
</dbReference>
<proteinExistence type="inferred from homology"/>
<evidence type="ECO:0000256" key="8">
    <source>
        <dbReference type="SAM" id="Coils"/>
    </source>
</evidence>
<comment type="subcellular location">
    <subcellularLocation>
        <location evidence="1">Endosome membrane</location>
    </subcellularLocation>
</comment>
<evidence type="ECO:0000256" key="5">
    <source>
        <dbReference type="ARBA" id="ARBA00022927"/>
    </source>
</evidence>
<keyword evidence="7" id="KW-0863">Zinc-finger</keyword>
<dbReference type="SMART" id="SM00343">
    <property type="entry name" value="ZnF_C2HC"/>
    <property type="match status" value="1"/>
</dbReference>
<evidence type="ECO:0000256" key="4">
    <source>
        <dbReference type="ARBA" id="ARBA00022753"/>
    </source>
</evidence>
<dbReference type="GO" id="GO:0006900">
    <property type="term" value="P:vesicle budding from membrane"/>
    <property type="evidence" value="ECO:0007669"/>
    <property type="project" value="TreeGrafter"/>
</dbReference>
<dbReference type="EMBL" id="JACGWK010000012">
    <property type="protein sequence ID" value="KAL0322780.1"/>
    <property type="molecule type" value="Genomic_DNA"/>
</dbReference>
<dbReference type="InterPro" id="IPR036875">
    <property type="entry name" value="Znf_CCHC_sf"/>
</dbReference>
<dbReference type="InterPro" id="IPR025836">
    <property type="entry name" value="Zn_knuckle_CX2CX4HX4C"/>
</dbReference>
<dbReference type="Gene3D" id="1.10.287.1060">
    <property type="entry name" value="ESAT-6-like"/>
    <property type="match status" value="1"/>
</dbReference>
<dbReference type="GO" id="GO:0032511">
    <property type="term" value="P:late endosome to vacuole transport via multivesicular body sorting pathway"/>
    <property type="evidence" value="ECO:0007669"/>
    <property type="project" value="TreeGrafter"/>
</dbReference>
<comment type="caution">
    <text evidence="10">The sequence shown here is derived from an EMBL/GenBank/DDBJ whole genome shotgun (WGS) entry which is preliminary data.</text>
</comment>
<feature type="domain" description="CCHC-type" evidence="9">
    <location>
        <begin position="416"/>
        <end position="430"/>
    </location>
</feature>
<evidence type="ECO:0000256" key="1">
    <source>
        <dbReference type="ARBA" id="ARBA00004608"/>
    </source>
</evidence>
<keyword evidence="4" id="KW-0967">Endosome</keyword>
<comment type="similarity">
    <text evidence="2">Belongs to the SNF7 family.</text>
</comment>
<dbReference type="SUPFAM" id="SSF57756">
    <property type="entry name" value="Retrovirus zinc finger-like domains"/>
    <property type="match status" value="1"/>
</dbReference>
<keyword evidence="6" id="KW-0472">Membrane</keyword>
<evidence type="ECO:0000256" key="6">
    <source>
        <dbReference type="ARBA" id="ARBA00023136"/>
    </source>
</evidence>
<dbReference type="InterPro" id="IPR001878">
    <property type="entry name" value="Znf_CCHC"/>
</dbReference>
<keyword evidence="8" id="KW-0175">Coiled coil</keyword>
<keyword evidence="3" id="KW-0813">Transport</keyword>
<protein>
    <submittedName>
        <fullName evidence="10">Vacuolar protein sorting-associated protein</fullName>
    </submittedName>
</protein>
<accession>A0AAW2LWA9</accession>
<dbReference type="GO" id="GO:0005771">
    <property type="term" value="C:multivesicular body"/>
    <property type="evidence" value="ECO:0007669"/>
    <property type="project" value="TreeGrafter"/>
</dbReference>
<dbReference type="PANTHER" id="PTHR22761">
    <property type="entry name" value="CHARGED MULTIVESICULAR BODY PROTEIN"/>
    <property type="match status" value="1"/>
</dbReference>
<evidence type="ECO:0000313" key="10">
    <source>
        <dbReference type="EMBL" id="KAL0322780.1"/>
    </source>
</evidence>
<evidence type="ECO:0000256" key="3">
    <source>
        <dbReference type="ARBA" id="ARBA00022448"/>
    </source>
</evidence>
<keyword evidence="5" id="KW-0653">Protein transport</keyword>